<dbReference type="EMBL" id="HG001960">
    <property type="protein sequence ID" value="CDF38736.1"/>
    <property type="molecule type" value="Genomic_DNA"/>
</dbReference>
<dbReference type="Proteomes" id="UP000012073">
    <property type="component" value="Unassembled WGS sequence"/>
</dbReference>
<evidence type="ECO:0000313" key="2">
    <source>
        <dbReference type="Proteomes" id="UP000012073"/>
    </source>
</evidence>
<keyword evidence="2" id="KW-1185">Reference proteome</keyword>
<protein>
    <submittedName>
        <fullName evidence="1">Uncharacterized protein</fullName>
    </submittedName>
</protein>
<dbReference type="GeneID" id="17326357"/>
<proteinExistence type="predicted"/>
<organism evidence="1 2">
    <name type="scientific">Chondrus crispus</name>
    <name type="common">Carrageen Irish moss</name>
    <name type="synonym">Polymorpha crispa</name>
    <dbReference type="NCBI Taxonomy" id="2769"/>
    <lineage>
        <taxon>Eukaryota</taxon>
        <taxon>Rhodophyta</taxon>
        <taxon>Florideophyceae</taxon>
        <taxon>Rhodymeniophycidae</taxon>
        <taxon>Gigartinales</taxon>
        <taxon>Gigartinaceae</taxon>
        <taxon>Chondrus</taxon>
    </lineage>
</organism>
<name>R7QMM4_CHOCR</name>
<sequence length="375" mass="43119">MYWRQRWCYQVLIQALEATFRTQLCHRNTTIAVVQKRQCTDDCIQGECVEGKCFNVFDDFLYISIETSCKCFNEHVNRRLRLAKDDPSSDEVLVRGNLFTEKKIWLSRAQLAHGDYKNCGTYNLDYIRTHYDMERLMWIESKISTVYGPRACIVVRKRANLEEIVLLPISNAELDKMSNTDNSLVLFRDQMRGQELGVLHMDSTMTFKVVVQLVAIIVAIWAIVGEEEQGKIAASVILMTLMITVANRLPEDIKLADLHWLGKDAKRNLNIAMVSVGIGRQTFGDQGTRWSRHSYHGKEEVGTIDRVENLFLNRSVVIRDRMLCFSRRGLFVPISEFQIRDGVAYITRWEECSPRTAGNWIPALGQANDYSSIGT</sequence>
<reference evidence="2" key="1">
    <citation type="journal article" date="2013" name="Proc. Natl. Acad. Sci. U.S.A.">
        <title>Genome structure and metabolic features in the red seaweed Chondrus crispus shed light on evolution of the Archaeplastida.</title>
        <authorList>
            <person name="Collen J."/>
            <person name="Porcel B."/>
            <person name="Carre W."/>
            <person name="Ball S.G."/>
            <person name="Chaparro C."/>
            <person name="Tonon T."/>
            <person name="Barbeyron T."/>
            <person name="Michel G."/>
            <person name="Noel B."/>
            <person name="Valentin K."/>
            <person name="Elias M."/>
            <person name="Artiguenave F."/>
            <person name="Arun A."/>
            <person name="Aury J.M."/>
            <person name="Barbosa-Neto J.F."/>
            <person name="Bothwell J.H."/>
            <person name="Bouget F.Y."/>
            <person name="Brillet L."/>
            <person name="Cabello-Hurtado F."/>
            <person name="Capella-Gutierrez S."/>
            <person name="Charrier B."/>
            <person name="Cladiere L."/>
            <person name="Cock J.M."/>
            <person name="Coelho S.M."/>
            <person name="Colleoni C."/>
            <person name="Czjzek M."/>
            <person name="Da Silva C."/>
            <person name="Delage L."/>
            <person name="Denoeud F."/>
            <person name="Deschamps P."/>
            <person name="Dittami S.M."/>
            <person name="Gabaldon T."/>
            <person name="Gachon C.M."/>
            <person name="Groisillier A."/>
            <person name="Herve C."/>
            <person name="Jabbari K."/>
            <person name="Katinka M."/>
            <person name="Kloareg B."/>
            <person name="Kowalczyk N."/>
            <person name="Labadie K."/>
            <person name="Leblanc C."/>
            <person name="Lopez P.J."/>
            <person name="McLachlan D.H."/>
            <person name="Meslet-Cladiere L."/>
            <person name="Moustafa A."/>
            <person name="Nehr Z."/>
            <person name="Nyvall Collen P."/>
            <person name="Panaud O."/>
            <person name="Partensky F."/>
            <person name="Poulain J."/>
            <person name="Rensing S.A."/>
            <person name="Rousvoal S."/>
            <person name="Samson G."/>
            <person name="Symeonidi A."/>
            <person name="Weissenbach J."/>
            <person name="Zambounis A."/>
            <person name="Wincker P."/>
            <person name="Boyen C."/>
        </authorList>
    </citation>
    <scope>NUCLEOTIDE SEQUENCE [LARGE SCALE GENOMIC DNA]</scope>
    <source>
        <strain evidence="2">cv. Stackhouse</strain>
    </source>
</reference>
<dbReference type="Gramene" id="CDF38736">
    <property type="protein sequence ID" value="CDF38736"/>
    <property type="gene ID" value="CHC_T00001212001"/>
</dbReference>
<dbReference type="KEGG" id="ccp:CHC_T00001212001"/>
<dbReference type="AlphaFoldDB" id="R7QMM4"/>
<dbReference type="RefSeq" id="XP_005718641.1">
    <property type="nucleotide sequence ID" value="XM_005718584.1"/>
</dbReference>
<evidence type="ECO:0000313" key="1">
    <source>
        <dbReference type="EMBL" id="CDF38736.1"/>
    </source>
</evidence>
<accession>R7QMM4</accession>
<gene>
    <name evidence="1" type="ORF">CHC_T00001212001</name>
</gene>